<accession>A0A438EMC9</accession>
<dbReference type="Proteomes" id="UP000288805">
    <property type="component" value="Unassembled WGS sequence"/>
</dbReference>
<gene>
    <name evidence="2" type="ORF">CK203_076060</name>
</gene>
<comment type="caution">
    <text evidence="2">The sequence shown here is derived from an EMBL/GenBank/DDBJ whole genome shotgun (WGS) entry which is preliminary data.</text>
</comment>
<dbReference type="AlphaFoldDB" id="A0A438EMC9"/>
<proteinExistence type="predicted"/>
<keyword evidence="1" id="KW-1133">Transmembrane helix</keyword>
<evidence type="ECO:0000313" key="3">
    <source>
        <dbReference type="Proteomes" id="UP000288805"/>
    </source>
</evidence>
<protein>
    <submittedName>
        <fullName evidence="2">Uncharacterized protein</fullName>
    </submittedName>
</protein>
<dbReference type="PANTHER" id="PTHR35471">
    <property type="entry name" value="OS07G0223700 PROTEIN"/>
    <property type="match status" value="1"/>
</dbReference>
<dbReference type="PANTHER" id="PTHR35471:SF1">
    <property type="entry name" value="OS07G0223700 PROTEIN"/>
    <property type="match status" value="1"/>
</dbReference>
<dbReference type="EMBL" id="QGNW01001243">
    <property type="protein sequence ID" value="RVW48788.1"/>
    <property type="molecule type" value="Genomic_DNA"/>
</dbReference>
<keyword evidence="1" id="KW-0812">Transmembrane</keyword>
<evidence type="ECO:0000313" key="2">
    <source>
        <dbReference type="EMBL" id="RVW48788.1"/>
    </source>
</evidence>
<organism evidence="2 3">
    <name type="scientific">Vitis vinifera</name>
    <name type="common">Grape</name>
    <dbReference type="NCBI Taxonomy" id="29760"/>
    <lineage>
        <taxon>Eukaryota</taxon>
        <taxon>Viridiplantae</taxon>
        <taxon>Streptophyta</taxon>
        <taxon>Embryophyta</taxon>
        <taxon>Tracheophyta</taxon>
        <taxon>Spermatophyta</taxon>
        <taxon>Magnoliopsida</taxon>
        <taxon>eudicotyledons</taxon>
        <taxon>Gunneridae</taxon>
        <taxon>Pentapetalae</taxon>
        <taxon>rosids</taxon>
        <taxon>Vitales</taxon>
        <taxon>Vitaceae</taxon>
        <taxon>Viteae</taxon>
        <taxon>Vitis</taxon>
    </lineage>
</organism>
<reference evidence="2 3" key="1">
    <citation type="journal article" date="2018" name="PLoS Genet.">
        <title>Population sequencing reveals clonal diversity and ancestral inbreeding in the grapevine cultivar Chardonnay.</title>
        <authorList>
            <person name="Roach M.J."/>
            <person name="Johnson D.L."/>
            <person name="Bohlmann J."/>
            <person name="van Vuuren H.J."/>
            <person name="Jones S.J."/>
            <person name="Pretorius I.S."/>
            <person name="Schmidt S.A."/>
            <person name="Borneman A.R."/>
        </authorList>
    </citation>
    <scope>NUCLEOTIDE SEQUENCE [LARGE SCALE GENOMIC DNA]</scope>
    <source>
        <strain evidence="3">cv. Chardonnay</strain>
        <tissue evidence="2">Leaf</tissue>
    </source>
</reference>
<keyword evidence="1" id="KW-0472">Membrane</keyword>
<evidence type="ECO:0000256" key="1">
    <source>
        <dbReference type="SAM" id="Phobius"/>
    </source>
</evidence>
<feature type="transmembrane region" description="Helical" evidence="1">
    <location>
        <begin position="21"/>
        <end position="39"/>
    </location>
</feature>
<feature type="transmembrane region" description="Helical" evidence="1">
    <location>
        <begin position="335"/>
        <end position="355"/>
    </location>
</feature>
<name>A0A438EMC9_VITVI</name>
<sequence>MMLCSSFRSRIQNFLRDYDRLQFFAVILIYIQIGCALVGSLGALYNGVLLINLAVALFALVAIESSSQSLGRTYAVLLSSPFCSTSLGSLSSLMRYGAFLIPFSWDDKLVLEVELFLGISHNRSAFRYWLLQVIKQRVLTALDGWVPVIKHASDLSSLLVWILKISNDKADRHICECRNISSKDFGHFFIFSVKLTLSMEIIGFSVRLSSSFLWIQMYRLGVSYVDSTVSREADFDLRNSFLNPTTPTIVRQSSDSDEFLGGSIYDPAYYSSLFEDGHGNQYEAILVIGVQGQNYMAEGGSTSAAGSSPQLKASIGRSFQAVDVSNHPLPVKKLIAFHYCLLLYSMFAGQVLLIFHCVKETRPAYPPARTRKFQRSAPAPLLEHPFLVKRPRLVHVSFPKFEAQLLHFLPVSQPALC</sequence>